<protein>
    <recommendedName>
        <fullName evidence="3">DUF659 domain-containing protein</fullName>
    </recommendedName>
</protein>
<evidence type="ECO:0008006" key="3">
    <source>
        <dbReference type="Google" id="ProtNLM"/>
    </source>
</evidence>
<dbReference type="EMBL" id="JAKMXF010000331">
    <property type="protein sequence ID" value="KAI6648431.1"/>
    <property type="molecule type" value="Genomic_DNA"/>
</dbReference>
<organism evidence="1 2">
    <name type="scientific">Oopsacas minuta</name>
    <dbReference type="NCBI Taxonomy" id="111878"/>
    <lineage>
        <taxon>Eukaryota</taxon>
        <taxon>Metazoa</taxon>
        <taxon>Porifera</taxon>
        <taxon>Hexactinellida</taxon>
        <taxon>Hexasterophora</taxon>
        <taxon>Lyssacinosida</taxon>
        <taxon>Leucopsacidae</taxon>
        <taxon>Oopsacas</taxon>
    </lineage>
</organism>
<reference evidence="1 2" key="1">
    <citation type="journal article" date="2023" name="BMC Biol.">
        <title>The compact genome of the sponge Oopsacas minuta (Hexactinellida) is lacking key metazoan core genes.</title>
        <authorList>
            <person name="Santini S."/>
            <person name="Schenkelaars Q."/>
            <person name="Jourda C."/>
            <person name="Duchesne M."/>
            <person name="Belahbib H."/>
            <person name="Rocher C."/>
            <person name="Selva M."/>
            <person name="Riesgo A."/>
            <person name="Vervoort M."/>
            <person name="Leys S.P."/>
            <person name="Kodjabachian L."/>
            <person name="Le Bivic A."/>
            <person name="Borchiellini C."/>
            <person name="Claverie J.M."/>
            <person name="Renard E."/>
        </authorList>
    </citation>
    <scope>NUCLEOTIDE SEQUENCE [LARGE SCALE GENOMIC DNA]</scope>
    <source>
        <strain evidence="1">SPO-2</strain>
    </source>
</reference>
<dbReference type="SUPFAM" id="SSF53098">
    <property type="entry name" value="Ribonuclease H-like"/>
    <property type="match status" value="1"/>
</dbReference>
<dbReference type="AlphaFoldDB" id="A0AAV7JIY1"/>
<proteinExistence type="predicted"/>
<accession>A0AAV7JIY1</accession>
<gene>
    <name evidence="1" type="ORF">LOD99_8221</name>
</gene>
<evidence type="ECO:0000313" key="1">
    <source>
        <dbReference type="EMBL" id="KAI6648431.1"/>
    </source>
</evidence>
<keyword evidence="2" id="KW-1185">Reference proteome</keyword>
<evidence type="ECO:0000313" key="2">
    <source>
        <dbReference type="Proteomes" id="UP001165289"/>
    </source>
</evidence>
<sequence>MRSYGGTTGHFIEDFKLKSVMLACHRFKGPDTAKNILLNYQQVTCNFNIGRKITTIITDNAANMIKAFVALPGFEVDNVSVSDSDDEDNEMEFLPGFNILDYLPKHVPCFAHTNQLVVKDGLKEIGSISNTINRGS</sequence>
<dbReference type="InterPro" id="IPR012337">
    <property type="entry name" value="RNaseH-like_sf"/>
</dbReference>
<comment type="caution">
    <text evidence="1">The sequence shown here is derived from an EMBL/GenBank/DDBJ whole genome shotgun (WGS) entry which is preliminary data.</text>
</comment>
<dbReference type="PANTHER" id="PTHR47501">
    <property type="entry name" value="TRANSPOSASE-RELATED"/>
    <property type="match status" value="1"/>
</dbReference>
<dbReference type="Proteomes" id="UP001165289">
    <property type="component" value="Unassembled WGS sequence"/>
</dbReference>
<name>A0AAV7JIY1_9METZ</name>